<keyword evidence="1" id="KW-0472">Membrane</keyword>
<reference evidence="2" key="1">
    <citation type="submission" date="2022-09" db="EMBL/GenBank/DDBJ databases">
        <title>Aureispira anguillicida sp. nov., isolated from Leptocephalus of Japanese eel Anguilla japonica.</title>
        <authorList>
            <person name="Yuasa K."/>
            <person name="Mekata T."/>
            <person name="Ikunari K."/>
        </authorList>
    </citation>
    <scope>NUCLEOTIDE SEQUENCE</scope>
    <source>
        <strain evidence="2">EL160426</strain>
    </source>
</reference>
<keyword evidence="1" id="KW-0812">Transmembrane</keyword>
<gene>
    <name evidence="2" type="ORF">AsAng_0000650</name>
</gene>
<dbReference type="Gene3D" id="1.25.40.10">
    <property type="entry name" value="Tetratricopeptide repeat domain"/>
    <property type="match status" value="1"/>
</dbReference>
<organism evidence="2 3">
    <name type="scientific">Aureispira anguillae</name>
    <dbReference type="NCBI Taxonomy" id="2864201"/>
    <lineage>
        <taxon>Bacteria</taxon>
        <taxon>Pseudomonadati</taxon>
        <taxon>Bacteroidota</taxon>
        <taxon>Saprospiria</taxon>
        <taxon>Saprospirales</taxon>
        <taxon>Saprospiraceae</taxon>
        <taxon>Aureispira</taxon>
    </lineage>
</organism>
<evidence type="ECO:0008006" key="4">
    <source>
        <dbReference type="Google" id="ProtNLM"/>
    </source>
</evidence>
<keyword evidence="1" id="KW-1133">Transmembrane helix</keyword>
<evidence type="ECO:0000313" key="2">
    <source>
        <dbReference type="EMBL" id="BDS09367.1"/>
    </source>
</evidence>
<name>A0A915VJV3_9BACT</name>
<feature type="transmembrane region" description="Helical" evidence="1">
    <location>
        <begin position="106"/>
        <end position="125"/>
    </location>
</feature>
<dbReference type="AlphaFoldDB" id="A0A915VJV3"/>
<proteinExistence type="predicted"/>
<dbReference type="RefSeq" id="WP_264790767.1">
    <property type="nucleotide sequence ID" value="NZ_AP026867.1"/>
</dbReference>
<protein>
    <recommendedName>
        <fullName evidence="4">Tetratricopeptide repeat-containing protein</fullName>
    </recommendedName>
</protein>
<dbReference type="InterPro" id="IPR011990">
    <property type="entry name" value="TPR-like_helical_dom_sf"/>
</dbReference>
<dbReference type="Proteomes" id="UP001060919">
    <property type="component" value="Chromosome"/>
</dbReference>
<evidence type="ECO:0000313" key="3">
    <source>
        <dbReference type="Proteomes" id="UP001060919"/>
    </source>
</evidence>
<sequence length="285" mass="32771">MKKINDQKEIEQYLDGSLDEPSRKAFEERIKSDKAIAKEVAIWQTIYQGMEEMEATTGFVDDTMLENGLTQLQTNLEKEGFFDASIPSKTPNRMGRIFELFRSKPARWIGAASFILLLAFIGILFSREAAYVALNEKVLFDINKRGGDNRQELQLQRLLQEAFLYYNKRTYKQAIPLFEDALKIANSGALDQLTRKYYFSRISIYLSCAYLEDKQVTKAITILEAVYPKEPMIDEVKREACWYLAMAYLENNRPAAALQLLEQLRTDAVYGAAATKKIKAYSKQE</sequence>
<dbReference type="SUPFAM" id="SSF48452">
    <property type="entry name" value="TPR-like"/>
    <property type="match status" value="1"/>
</dbReference>
<accession>A0A915VJV3</accession>
<keyword evidence="3" id="KW-1185">Reference proteome</keyword>
<evidence type="ECO:0000256" key="1">
    <source>
        <dbReference type="SAM" id="Phobius"/>
    </source>
</evidence>
<dbReference type="EMBL" id="AP026867">
    <property type="protein sequence ID" value="BDS09367.1"/>
    <property type="molecule type" value="Genomic_DNA"/>
</dbReference>
<dbReference type="KEGG" id="aup:AsAng_0000650"/>